<name>A0ABQ2ZFD5_9ACTN</name>
<proteinExistence type="predicted"/>
<comment type="caution">
    <text evidence="2">The sequence shown here is derived from an EMBL/GenBank/DDBJ whole genome shotgun (WGS) entry which is preliminary data.</text>
</comment>
<gene>
    <name evidence="2" type="ORF">GCM10010326_02950</name>
</gene>
<evidence type="ECO:0000256" key="1">
    <source>
        <dbReference type="SAM" id="Phobius"/>
    </source>
</evidence>
<evidence type="ECO:0000313" key="3">
    <source>
        <dbReference type="Proteomes" id="UP000600946"/>
    </source>
</evidence>
<evidence type="ECO:0000313" key="2">
    <source>
        <dbReference type="EMBL" id="GGY14843.1"/>
    </source>
</evidence>
<dbReference type="GeneID" id="96288332"/>
<keyword evidence="1" id="KW-0472">Membrane</keyword>
<protein>
    <submittedName>
        <fullName evidence="2">Uncharacterized protein</fullName>
    </submittedName>
</protein>
<dbReference type="RefSeq" id="WP_190025890.1">
    <property type="nucleotide sequence ID" value="NZ_BMUU01000001.1"/>
</dbReference>
<feature type="transmembrane region" description="Helical" evidence="1">
    <location>
        <begin position="21"/>
        <end position="40"/>
    </location>
</feature>
<feature type="transmembrane region" description="Helical" evidence="1">
    <location>
        <begin position="183"/>
        <end position="203"/>
    </location>
</feature>
<organism evidence="2 3">
    <name type="scientific">Streptomyces xanthochromogenes</name>
    <dbReference type="NCBI Taxonomy" id="67384"/>
    <lineage>
        <taxon>Bacteria</taxon>
        <taxon>Bacillati</taxon>
        <taxon>Actinomycetota</taxon>
        <taxon>Actinomycetes</taxon>
        <taxon>Kitasatosporales</taxon>
        <taxon>Streptomycetaceae</taxon>
        <taxon>Streptomyces</taxon>
    </lineage>
</organism>
<keyword evidence="1" id="KW-1133">Transmembrane helix</keyword>
<feature type="transmembrane region" description="Helical" evidence="1">
    <location>
        <begin position="46"/>
        <end position="64"/>
    </location>
</feature>
<dbReference type="EMBL" id="BMUU01000001">
    <property type="protein sequence ID" value="GGY14843.1"/>
    <property type="molecule type" value="Genomic_DNA"/>
</dbReference>
<dbReference type="Proteomes" id="UP000600946">
    <property type="component" value="Unassembled WGS sequence"/>
</dbReference>
<keyword evidence="1" id="KW-0812">Transmembrane</keyword>
<reference evidence="3" key="1">
    <citation type="journal article" date="2019" name="Int. J. Syst. Evol. Microbiol.">
        <title>The Global Catalogue of Microorganisms (GCM) 10K type strain sequencing project: providing services to taxonomists for standard genome sequencing and annotation.</title>
        <authorList>
            <consortium name="The Broad Institute Genomics Platform"/>
            <consortium name="The Broad Institute Genome Sequencing Center for Infectious Disease"/>
            <person name="Wu L."/>
            <person name="Ma J."/>
        </authorList>
    </citation>
    <scope>NUCLEOTIDE SEQUENCE [LARGE SCALE GENOMIC DNA]</scope>
    <source>
        <strain evidence="3">JCM 4594</strain>
    </source>
</reference>
<accession>A0ABQ2ZFD5</accession>
<sequence>MTITTGVPAPTHHTPLALARGFLTGGVIGTSLAALVVGGITANAPLFTAGLVLPVVYGLLYFLAGRPRRAREAAVVPRTALAMIEDLKAVGGESGDIPVRFDLTVVPDEGAAYRVEITQDVNLVDLGDYRPRGIVVVQYPAARPWRVRIVKRPTPEWEDRAASARLDAVPEAVRVAAPPAGCASGFLLLLGLLAGAAAVILPFRSDLLDQDDTAKPPSAVQPSVSSTSSTTVVSSASGTVALGPGQSFLDRGELDRAVGSLTRGEDTRRALTVVVQERLLSVVFSPTETQAPGLDPKALPYDRFPALVTEASTTLGIRSPRSWQIVTDRLTGPVVIRVVVTGPEGTASLEADGQGKVVRRLPAR</sequence>
<keyword evidence="3" id="KW-1185">Reference proteome</keyword>